<dbReference type="Proteomes" id="UP001469365">
    <property type="component" value="Unassembled WGS sequence"/>
</dbReference>
<dbReference type="SUPFAM" id="SSF53474">
    <property type="entry name" value="alpha/beta-Hydrolases"/>
    <property type="match status" value="1"/>
</dbReference>
<evidence type="ECO:0000313" key="3">
    <source>
        <dbReference type="EMBL" id="MEK8131379.1"/>
    </source>
</evidence>
<evidence type="ECO:0000313" key="4">
    <source>
        <dbReference type="Proteomes" id="UP001469365"/>
    </source>
</evidence>
<dbReference type="RefSeq" id="WP_341418510.1">
    <property type="nucleotide sequence ID" value="NZ_JBBPCC010000020.1"/>
</dbReference>
<accession>A0ABU9DR74</accession>
<protein>
    <submittedName>
        <fullName evidence="3">Thioesterase domain-containing protein</fullName>
    </submittedName>
</protein>
<organism evidence="3 4">
    <name type="scientific">Paenibacillus filicis</name>
    <dbReference type="NCBI Taxonomy" id="669464"/>
    <lineage>
        <taxon>Bacteria</taxon>
        <taxon>Bacillati</taxon>
        <taxon>Bacillota</taxon>
        <taxon>Bacilli</taxon>
        <taxon>Bacillales</taxon>
        <taxon>Paenibacillaceae</taxon>
        <taxon>Paenibacillus</taxon>
    </lineage>
</organism>
<comment type="caution">
    <text evidence="3">The sequence shown here is derived from an EMBL/GenBank/DDBJ whole genome shotgun (WGS) entry which is preliminary data.</text>
</comment>
<dbReference type="InterPro" id="IPR029058">
    <property type="entry name" value="AB_hydrolase_fold"/>
</dbReference>
<evidence type="ECO:0000256" key="1">
    <source>
        <dbReference type="ARBA" id="ARBA00007169"/>
    </source>
</evidence>
<dbReference type="InterPro" id="IPR012223">
    <property type="entry name" value="TEII"/>
</dbReference>
<dbReference type="PANTHER" id="PTHR11487">
    <property type="entry name" value="THIOESTERASE"/>
    <property type="match status" value="1"/>
</dbReference>
<dbReference type="EMBL" id="JBBPCC010000020">
    <property type="protein sequence ID" value="MEK8131379.1"/>
    <property type="molecule type" value="Genomic_DNA"/>
</dbReference>
<dbReference type="Gene3D" id="3.40.50.1820">
    <property type="entry name" value="alpha/beta hydrolase"/>
    <property type="match status" value="1"/>
</dbReference>
<name>A0ABU9DR74_9BACL</name>
<reference evidence="3 4" key="1">
    <citation type="submission" date="2024-04" db="EMBL/GenBank/DDBJ databases">
        <title>draft genome sequnece of Paenibacillus filicis.</title>
        <authorList>
            <person name="Kim D.-U."/>
        </authorList>
    </citation>
    <scope>NUCLEOTIDE SEQUENCE [LARGE SCALE GENOMIC DNA]</scope>
    <source>
        <strain evidence="3 4">KACC14197</strain>
    </source>
</reference>
<proteinExistence type="inferred from homology"/>
<feature type="domain" description="Thioesterase" evidence="2">
    <location>
        <begin position="2"/>
        <end position="124"/>
    </location>
</feature>
<gene>
    <name evidence="3" type="ORF">WMW72_26060</name>
</gene>
<dbReference type="InterPro" id="IPR001031">
    <property type="entry name" value="Thioesterase"/>
</dbReference>
<dbReference type="PANTHER" id="PTHR11487:SF0">
    <property type="entry name" value="S-ACYL FATTY ACID SYNTHASE THIOESTERASE, MEDIUM CHAIN"/>
    <property type="match status" value="1"/>
</dbReference>
<dbReference type="Pfam" id="PF00975">
    <property type="entry name" value="Thioesterase"/>
    <property type="match status" value="1"/>
</dbReference>
<comment type="similarity">
    <text evidence="1">Belongs to the thioesterase family.</text>
</comment>
<keyword evidence="4" id="KW-1185">Reference proteome</keyword>
<evidence type="ECO:0000259" key="2">
    <source>
        <dbReference type="Pfam" id="PF00975"/>
    </source>
</evidence>
<sequence>MRLFGFPHCGGQENIYGAWSRGLPSRFRFETVELKEASRLGWNPSSQAWTQAVEEAGIYIASAMDGAGGGVYGLIGHCSGGLLAFEASHWLKACGMQEPAHLFVSGCSPPHLLQAQARPDLGTGPSDPALFPDACRMAEAYRMPSGRGPLLSRLSVFAGRRDPGVHVDSLAEWGRYTARICDVHIGEGEHAGWGHDADHWLQFVQMIMEREYPSS</sequence>